<dbReference type="Gene3D" id="3.10.180.10">
    <property type="entry name" value="2,3-Dihydroxybiphenyl 1,2-Dioxygenase, domain 1"/>
    <property type="match status" value="1"/>
</dbReference>
<sequence>MEKNRLHHISFGVHDLGRSGAFYDAALAPLDYGRVFEHDTAVGYCKAGGGDQLSLKWVPELVLPGDGFHLAFAAGTPEQVRTFHAAALLHGGRCNGVPGLRPHYGSHYFAAFVVDPDGYRIEAVINQAG</sequence>
<organism evidence="2 3">
    <name type="scientific">Chromobacterium rhizoryzae</name>
    <dbReference type="NCBI Taxonomy" id="1778675"/>
    <lineage>
        <taxon>Bacteria</taxon>
        <taxon>Pseudomonadati</taxon>
        <taxon>Pseudomonadota</taxon>
        <taxon>Betaproteobacteria</taxon>
        <taxon>Neisseriales</taxon>
        <taxon>Chromobacteriaceae</taxon>
        <taxon>Chromobacterium</taxon>
    </lineage>
</organism>
<dbReference type="PANTHER" id="PTHR35006">
    <property type="entry name" value="GLYOXALASE FAMILY PROTEIN (AFU_ORTHOLOGUE AFUA_5G14830)"/>
    <property type="match status" value="1"/>
</dbReference>
<evidence type="ECO:0000259" key="1">
    <source>
        <dbReference type="PROSITE" id="PS51819"/>
    </source>
</evidence>
<dbReference type="SUPFAM" id="SSF54593">
    <property type="entry name" value="Glyoxalase/Bleomycin resistance protein/Dihydroxybiphenyl dioxygenase"/>
    <property type="match status" value="1"/>
</dbReference>
<dbReference type="RefSeq" id="WP_043589328.1">
    <property type="nucleotide sequence ID" value="NZ_CP031968.1"/>
</dbReference>
<accession>A0AAD0RVL7</accession>
<evidence type="ECO:0000313" key="2">
    <source>
        <dbReference type="EMBL" id="AXT48664.1"/>
    </source>
</evidence>
<dbReference type="PROSITE" id="PS51819">
    <property type="entry name" value="VOC"/>
    <property type="match status" value="1"/>
</dbReference>
<dbReference type="InterPro" id="IPR029068">
    <property type="entry name" value="Glyas_Bleomycin-R_OHBP_Dase"/>
</dbReference>
<dbReference type="GeneID" id="58562295"/>
<dbReference type="Pfam" id="PF00903">
    <property type="entry name" value="Glyoxalase"/>
    <property type="match status" value="1"/>
</dbReference>
<protein>
    <submittedName>
        <fullName evidence="2">VOC family protein</fullName>
    </submittedName>
</protein>
<evidence type="ECO:0000313" key="3">
    <source>
        <dbReference type="Proteomes" id="UP000259465"/>
    </source>
</evidence>
<dbReference type="InterPro" id="IPR037523">
    <property type="entry name" value="VOC_core"/>
</dbReference>
<proteinExistence type="predicted"/>
<reference evidence="2 3" key="1">
    <citation type="submission" date="2018-08" db="EMBL/GenBank/DDBJ databases">
        <title>Complete genome sequence of JP2-74.</title>
        <authorList>
            <person name="Wu L."/>
        </authorList>
    </citation>
    <scope>NUCLEOTIDE SEQUENCE [LARGE SCALE GENOMIC DNA]</scope>
    <source>
        <strain evidence="2 3">JP2-74</strain>
    </source>
</reference>
<dbReference type="InterPro" id="IPR004360">
    <property type="entry name" value="Glyas_Fos-R_dOase_dom"/>
</dbReference>
<keyword evidence="3" id="KW-1185">Reference proteome</keyword>
<dbReference type="AlphaFoldDB" id="A0AAD0RVL7"/>
<dbReference type="Proteomes" id="UP000259465">
    <property type="component" value="Chromosome"/>
</dbReference>
<dbReference type="EMBL" id="CP031968">
    <property type="protein sequence ID" value="AXT48664.1"/>
    <property type="molecule type" value="Genomic_DNA"/>
</dbReference>
<gene>
    <name evidence="2" type="ORF">D1345_21965</name>
</gene>
<dbReference type="PANTHER" id="PTHR35006:SF4">
    <property type="entry name" value="BLR7706 PROTEIN"/>
    <property type="match status" value="1"/>
</dbReference>
<name>A0AAD0RVL7_9NEIS</name>
<feature type="domain" description="VOC" evidence="1">
    <location>
        <begin position="5"/>
        <end position="126"/>
    </location>
</feature>
<dbReference type="CDD" id="cd07262">
    <property type="entry name" value="VOC_like"/>
    <property type="match status" value="1"/>
</dbReference>
<dbReference type="KEGG" id="crz:D1345_21965"/>